<dbReference type="EMBL" id="CP002394">
    <property type="protein sequence ID" value="ADU32128.1"/>
    <property type="molecule type" value="Genomic_DNA"/>
</dbReference>
<evidence type="ECO:0000313" key="2">
    <source>
        <dbReference type="Proteomes" id="UP000001401"/>
    </source>
</evidence>
<proteinExistence type="predicted"/>
<dbReference type="KEGG" id="bco:Bcell_3889"/>
<evidence type="ECO:0000313" key="1">
    <source>
        <dbReference type="EMBL" id="ADU32128.1"/>
    </source>
</evidence>
<protein>
    <submittedName>
        <fullName evidence="1">Uncharacterized protein</fullName>
    </submittedName>
</protein>
<gene>
    <name evidence="1" type="ordered locus">Bcell_3889</name>
</gene>
<dbReference type="Proteomes" id="UP000001401">
    <property type="component" value="Chromosome"/>
</dbReference>
<sequence>MNIESVDNYLKVGEPIFYELLPHDITLEQSDKYNFGIATIRVKQGDQTIIRNGRVEVGLYITPEMKHTKDHLTILLFKISYNNSSLLYQSLILPFGKKHGHFIKNWLDHNPLLIAAVDLPLTLQWGENVPVIHTLRSFTIPAQMHSELSNHIMSQSQQIEQLAYNYNRMAKIERTMSVQDLWANCRILGELEDLLN</sequence>
<reference evidence="1" key="1">
    <citation type="submission" date="2010-12" db="EMBL/GenBank/DDBJ databases">
        <title>Complete sequence of Bacillus cellulosilyticus DSM 2522.</title>
        <authorList>
            <consortium name="US DOE Joint Genome Institute"/>
            <person name="Lucas S."/>
            <person name="Copeland A."/>
            <person name="Lapidus A."/>
            <person name="Cheng J.-F."/>
            <person name="Bruce D."/>
            <person name="Goodwin L."/>
            <person name="Pitluck S."/>
            <person name="Chertkov O."/>
            <person name="Detter J.C."/>
            <person name="Han C."/>
            <person name="Tapia R."/>
            <person name="Land M."/>
            <person name="Hauser L."/>
            <person name="Jeffries C."/>
            <person name="Kyrpides N."/>
            <person name="Ivanova N."/>
            <person name="Mikhailova N."/>
            <person name="Brumm P."/>
            <person name="Mead D."/>
            <person name="Woyke T."/>
        </authorList>
    </citation>
    <scope>NUCLEOTIDE SEQUENCE [LARGE SCALE GENOMIC DNA]</scope>
    <source>
        <strain evidence="1">DSM 2522</strain>
    </source>
</reference>
<keyword evidence="2" id="KW-1185">Reference proteome</keyword>
<dbReference type="HOGENOM" id="CLU_1387848_0_0_9"/>
<organism evidence="1 2">
    <name type="scientific">Evansella cellulosilytica (strain ATCC 21833 / DSM 2522 / FERM P-1141 / JCM 9156 / N-4)</name>
    <name type="common">Bacillus cellulosilyticus</name>
    <dbReference type="NCBI Taxonomy" id="649639"/>
    <lineage>
        <taxon>Bacteria</taxon>
        <taxon>Bacillati</taxon>
        <taxon>Bacillota</taxon>
        <taxon>Bacilli</taxon>
        <taxon>Bacillales</taxon>
        <taxon>Bacillaceae</taxon>
        <taxon>Evansella</taxon>
    </lineage>
</organism>
<dbReference type="AlphaFoldDB" id="E6TUX6"/>
<name>E6TUX6_EVAC2</name>
<dbReference type="STRING" id="649639.Bcell_3889"/>
<accession>E6TUX6</accession>
<dbReference type="RefSeq" id="WP_013490458.1">
    <property type="nucleotide sequence ID" value="NC_014829.1"/>
</dbReference>